<evidence type="ECO:0000256" key="1">
    <source>
        <dbReference type="SAM" id="MobiDB-lite"/>
    </source>
</evidence>
<accession>A0A4Y2K4W6</accession>
<sequence>MHVFLSLPGSVLVDPYALPGDRGPLGLRDERGRRGRRGVGRPRPRAVDGRRALVPGPHVTCNARRKKVTTTIQQSPHVRLVSKQTYKTQCYHPSGSGTPCF</sequence>
<keyword evidence="3" id="KW-1185">Reference proteome</keyword>
<feature type="compositionally biased region" description="Basic residues" evidence="1">
    <location>
        <begin position="33"/>
        <end position="44"/>
    </location>
</feature>
<reference evidence="2 3" key="1">
    <citation type="journal article" date="2019" name="Sci. Rep.">
        <title>Orb-weaving spider Araneus ventricosus genome elucidates the spidroin gene catalogue.</title>
        <authorList>
            <person name="Kono N."/>
            <person name="Nakamura H."/>
            <person name="Ohtoshi R."/>
            <person name="Moran D.A.P."/>
            <person name="Shinohara A."/>
            <person name="Yoshida Y."/>
            <person name="Fujiwara M."/>
            <person name="Mori M."/>
            <person name="Tomita M."/>
            <person name="Arakawa K."/>
        </authorList>
    </citation>
    <scope>NUCLEOTIDE SEQUENCE [LARGE SCALE GENOMIC DNA]</scope>
</reference>
<gene>
    <name evidence="2" type="ORF">AVEN_63273_1</name>
</gene>
<dbReference type="AlphaFoldDB" id="A0A4Y2K4W6"/>
<dbReference type="EMBL" id="BGPR01004132">
    <property type="protein sequence ID" value="GBM96302.1"/>
    <property type="molecule type" value="Genomic_DNA"/>
</dbReference>
<name>A0A4Y2K4W6_ARAVE</name>
<dbReference type="Proteomes" id="UP000499080">
    <property type="component" value="Unassembled WGS sequence"/>
</dbReference>
<proteinExistence type="predicted"/>
<protein>
    <submittedName>
        <fullName evidence="2">Uncharacterized protein</fullName>
    </submittedName>
</protein>
<evidence type="ECO:0000313" key="3">
    <source>
        <dbReference type="Proteomes" id="UP000499080"/>
    </source>
</evidence>
<evidence type="ECO:0000313" key="2">
    <source>
        <dbReference type="EMBL" id="GBM96302.1"/>
    </source>
</evidence>
<comment type="caution">
    <text evidence="2">The sequence shown here is derived from an EMBL/GenBank/DDBJ whole genome shotgun (WGS) entry which is preliminary data.</text>
</comment>
<feature type="region of interest" description="Disordered" evidence="1">
    <location>
        <begin position="18"/>
        <end position="57"/>
    </location>
</feature>
<organism evidence="2 3">
    <name type="scientific">Araneus ventricosus</name>
    <name type="common">Orbweaver spider</name>
    <name type="synonym">Epeira ventricosa</name>
    <dbReference type="NCBI Taxonomy" id="182803"/>
    <lineage>
        <taxon>Eukaryota</taxon>
        <taxon>Metazoa</taxon>
        <taxon>Ecdysozoa</taxon>
        <taxon>Arthropoda</taxon>
        <taxon>Chelicerata</taxon>
        <taxon>Arachnida</taxon>
        <taxon>Araneae</taxon>
        <taxon>Araneomorphae</taxon>
        <taxon>Entelegynae</taxon>
        <taxon>Araneoidea</taxon>
        <taxon>Araneidae</taxon>
        <taxon>Araneus</taxon>
    </lineage>
</organism>